<dbReference type="Proteomes" id="UP001249760">
    <property type="component" value="Unassembled WGS sequence"/>
</dbReference>
<keyword evidence="2" id="KW-1185">Reference proteome</keyword>
<evidence type="ECO:0000313" key="1">
    <source>
        <dbReference type="EMBL" id="MDT6986626.1"/>
    </source>
</evidence>
<organism evidence="1 2">
    <name type="scientific">Streptomyces lusitanus</name>
    <dbReference type="NCBI Taxonomy" id="68232"/>
    <lineage>
        <taxon>Bacteria</taxon>
        <taxon>Bacillati</taxon>
        <taxon>Actinomycetota</taxon>
        <taxon>Actinomycetes</taxon>
        <taxon>Kitasatosporales</taxon>
        <taxon>Streptomycetaceae</taxon>
        <taxon>Streptomyces</taxon>
    </lineage>
</organism>
<name>A0ABU3JXF1_9ACTN</name>
<protein>
    <recommendedName>
        <fullName evidence="3">Immunity protein 35 domain-containing protein</fullName>
    </recommendedName>
</protein>
<sequence length="109" mass="12626">MLTEEDARRLVLAEIDDVRSHVTYDLQILRVESLPFGWIFYWGAVWDGQNGQRPRLGGNGPFLVDRENERLIRTATSIPIARQIEDYERRLRREAHARNTAAKQAAPQP</sequence>
<accession>A0ABU3JXF1</accession>
<dbReference type="RefSeq" id="WP_394313678.1">
    <property type="nucleotide sequence ID" value="NZ_JASKMA010000019.1"/>
</dbReference>
<evidence type="ECO:0008006" key="3">
    <source>
        <dbReference type="Google" id="ProtNLM"/>
    </source>
</evidence>
<proteinExistence type="predicted"/>
<comment type="caution">
    <text evidence="1">The sequence shown here is derived from an EMBL/GenBank/DDBJ whole genome shotgun (WGS) entry which is preliminary data.</text>
</comment>
<dbReference type="EMBL" id="JASKMA010000019">
    <property type="protein sequence ID" value="MDT6986626.1"/>
    <property type="molecule type" value="Genomic_DNA"/>
</dbReference>
<gene>
    <name evidence="1" type="ORF">QNO04_24555</name>
</gene>
<reference evidence="1 2" key="1">
    <citation type="submission" date="2023-05" db="EMBL/GenBank/DDBJ databases">
        <title>Streptomyces fuscus sp. nov., a brown-black pigment producing actinomyces isolated from dry sand of Sea duck farm.</title>
        <authorList>
            <person name="Xie J."/>
            <person name="Shen N."/>
        </authorList>
    </citation>
    <scope>NUCLEOTIDE SEQUENCE [LARGE SCALE GENOMIC DNA]</scope>
    <source>
        <strain evidence="1 2">CGMCC 4.1745</strain>
    </source>
</reference>
<evidence type="ECO:0000313" key="2">
    <source>
        <dbReference type="Proteomes" id="UP001249760"/>
    </source>
</evidence>